<feature type="compositionally biased region" description="Acidic residues" evidence="9">
    <location>
        <begin position="1262"/>
        <end position="1271"/>
    </location>
</feature>
<accession>A0AAV2L3B3</accession>
<dbReference type="PANTHER" id="PTHR18879">
    <property type="entry name" value="CENTROSOMAL PROTEIN OF 290 KDA"/>
    <property type="match status" value="1"/>
</dbReference>
<evidence type="ECO:0000256" key="5">
    <source>
        <dbReference type="ARBA" id="ARBA00023054"/>
    </source>
</evidence>
<evidence type="ECO:0000256" key="7">
    <source>
        <dbReference type="ARBA" id="ARBA00023273"/>
    </source>
</evidence>
<keyword evidence="3" id="KW-0963">Cytoplasm</keyword>
<dbReference type="Pfam" id="PF16574">
    <property type="entry name" value="CEP209_CC5"/>
    <property type="match status" value="1"/>
</dbReference>
<feature type="coiled-coil region" evidence="8">
    <location>
        <begin position="219"/>
        <end position="332"/>
    </location>
</feature>
<keyword evidence="4" id="KW-0970">Cilium biogenesis/degradation</keyword>
<dbReference type="GO" id="GO:1905349">
    <property type="term" value="P:ciliary transition zone assembly"/>
    <property type="evidence" value="ECO:0007669"/>
    <property type="project" value="TreeGrafter"/>
</dbReference>
<feature type="region of interest" description="Disordered" evidence="9">
    <location>
        <begin position="1459"/>
        <end position="1479"/>
    </location>
</feature>
<dbReference type="GO" id="GO:0034451">
    <property type="term" value="C:centriolar satellite"/>
    <property type="evidence" value="ECO:0007669"/>
    <property type="project" value="TreeGrafter"/>
</dbReference>
<feature type="coiled-coil region" evidence="8">
    <location>
        <begin position="761"/>
        <end position="888"/>
    </location>
</feature>
<feature type="domain" description="Centrosomal protein of 290kDa coiled-coil region" evidence="10">
    <location>
        <begin position="428"/>
        <end position="555"/>
    </location>
</feature>
<feature type="coiled-coil region" evidence="8">
    <location>
        <begin position="367"/>
        <end position="477"/>
    </location>
</feature>
<evidence type="ECO:0000256" key="3">
    <source>
        <dbReference type="ARBA" id="ARBA00022490"/>
    </source>
</evidence>
<feature type="compositionally biased region" description="Basic and acidic residues" evidence="9">
    <location>
        <begin position="1311"/>
        <end position="1333"/>
    </location>
</feature>
<name>A0AAV2L3B3_KNICA</name>
<organism evidence="11 12">
    <name type="scientific">Knipowitschia caucasica</name>
    <name type="common">Caucasian dwarf goby</name>
    <name type="synonym">Pomatoschistus caucasicus</name>
    <dbReference type="NCBI Taxonomy" id="637954"/>
    <lineage>
        <taxon>Eukaryota</taxon>
        <taxon>Metazoa</taxon>
        <taxon>Chordata</taxon>
        <taxon>Craniata</taxon>
        <taxon>Vertebrata</taxon>
        <taxon>Euteleostomi</taxon>
        <taxon>Actinopterygii</taxon>
        <taxon>Neopterygii</taxon>
        <taxon>Teleostei</taxon>
        <taxon>Neoteleostei</taxon>
        <taxon>Acanthomorphata</taxon>
        <taxon>Gobiaria</taxon>
        <taxon>Gobiiformes</taxon>
        <taxon>Gobioidei</taxon>
        <taxon>Gobiidae</taxon>
        <taxon>Gobiinae</taxon>
        <taxon>Knipowitschia</taxon>
    </lineage>
</organism>
<gene>
    <name evidence="11" type="ORF">KC01_LOCUS23686</name>
</gene>
<proteinExistence type="predicted"/>
<dbReference type="GO" id="GO:1905515">
    <property type="term" value="P:non-motile cilium assembly"/>
    <property type="evidence" value="ECO:0007669"/>
    <property type="project" value="TreeGrafter"/>
</dbReference>
<reference evidence="11 12" key="1">
    <citation type="submission" date="2024-04" db="EMBL/GenBank/DDBJ databases">
        <authorList>
            <person name="Waldvogel A.-M."/>
            <person name="Schoenle A."/>
        </authorList>
    </citation>
    <scope>NUCLEOTIDE SEQUENCE [LARGE SCALE GENOMIC DNA]</scope>
</reference>
<evidence type="ECO:0000259" key="10">
    <source>
        <dbReference type="Pfam" id="PF16574"/>
    </source>
</evidence>
<feature type="compositionally biased region" description="Basic and acidic residues" evidence="9">
    <location>
        <begin position="1610"/>
        <end position="1626"/>
    </location>
</feature>
<dbReference type="InterPro" id="IPR032321">
    <property type="entry name" value="Cep209_CC5"/>
</dbReference>
<dbReference type="GO" id="GO:0097711">
    <property type="term" value="P:ciliary basal body-plasma membrane docking"/>
    <property type="evidence" value="ECO:0007669"/>
    <property type="project" value="TreeGrafter"/>
</dbReference>
<feature type="compositionally biased region" description="Basic and acidic residues" evidence="9">
    <location>
        <begin position="1278"/>
        <end position="1293"/>
    </location>
</feature>
<feature type="coiled-coil region" evidence="8">
    <location>
        <begin position="673"/>
        <end position="732"/>
    </location>
</feature>
<evidence type="ECO:0000256" key="4">
    <source>
        <dbReference type="ARBA" id="ARBA00022794"/>
    </source>
</evidence>
<dbReference type="GO" id="GO:0001822">
    <property type="term" value="P:kidney development"/>
    <property type="evidence" value="ECO:0007669"/>
    <property type="project" value="TreeGrafter"/>
</dbReference>
<dbReference type="Proteomes" id="UP001497482">
    <property type="component" value="Chromosome 20"/>
</dbReference>
<dbReference type="InterPro" id="IPR026201">
    <property type="entry name" value="Cep290"/>
</dbReference>
<evidence type="ECO:0000256" key="2">
    <source>
        <dbReference type="ARBA" id="ARBA00004300"/>
    </source>
</evidence>
<feature type="region of interest" description="Disordered" evidence="9">
    <location>
        <begin position="1599"/>
        <end position="1626"/>
    </location>
</feature>
<dbReference type="GO" id="GO:0043010">
    <property type="term" value="P:camera-type eye development"/>
    <property type="evidence" value="ECO:0007669"/>
    <property type="project" value="TreeGrafter"/>
</dbReference>
<dbReference type="EMBL" id="OZ035842">
    <property type="protein sequence ID" value="CAL1594750.1"/>
    <property type="molecule type" value="Genomic_DNA"/>
</dbReference>
<keyword evidence="7" id="KW-0966">Cell projection</keyword>
<feature type="region of interest" description="Disordered" evidence="9">
    <location>
        <begin position="939"/>
        <end position="986"/>
    </location>
</feature>
<feature type="compositionally biased region" description="Basic residues" evidence="9">
    <location>
        <begin position="1345"/>
        <end position="1360"/>
    </location>
</feature>
<evidence type="ECO:0000256" key="1">
    <source>
        <dbReference type="ARBA" id="ARBA00004120"/>
    </source>
</evidence>
<sequence>MELLESLDKGPEELKKQLSEALRKLTLLQVNETRLTRRYTTVLEQEQHFRKEISRLRDESTTMQSSVMQRMGSLQRHKDMAVYRIAALQKALDDSVPASELQKANAQFTELTVKYRDLLQRDGRLVQRTNRLEDLQNENASLQEQISALNKELEISKEKLNTLEQAWDSSHSGGDALALDKAGKGQLNSEMVSAARRITTLEMKELNERQRADHAHRMYEHTRSSLVQVEERNAELEAKFSQLTQMNAELQRAERELRDELSSCVSKAVSDADRERVSELEKSEAQLREEVSRLQEVSDVAMLQASALQNKHQSKERELESQRRLILDLQSQSDEKSLIAKLHQHVVSLQMSEASAVGRLHSALSSVNKLELQRLRAEQKQDQSNRALFHARQEARSRCQSLRQTIQSLRRQFSGALPLKQHEKFAEAMVQMQEERGKAAEERRRAEEQHRTAESRAQELELKMRGLEELVTTLKDSKGAQKVIEWQKRMEEARLLELRRSRELLVQKEETVFLKRLVQEQERAVQRLEEEVVQQNSLLEQRQLTWDQRELELEKQLDHYEKHQEELLQDAHKIEDSGFLPDPSQSMAHQLEFSLDKIRENLKTIKDLQAMCKSLDEKVKEKEAALWRSEQSVISRDRVINELRLRLPASAQREQLLADLSQDPARTRDPAGLQLAQQTIRDLQRRLDKKEEVVKKYQRQLGEARQEQEELIKRHQDELRALHDKLDSQTDSSLDQFKLNAQELLKKPALSLQSSKHLERLAELEQTTAEQELTLSSLTEKLRIRSVELERAQRELQSERTRQEEYKHRLEAQVEALTNEVEEQKGHMMQMELDLVQVRTELQVQKEANARSPSNSLKNLVERLKGQLSQKEKQLKSLSKALLALRAELTSSAEQHVISAAAQKEESLNVQQLVDRHTKDLRSQVQDQSEELQLLRESLKSSRNRESSLKEELERLKQDNQKVQKTQRRLEKEREEREKDTKELKQQCKRLSNALQNQPESDSKSQTIENLQKKVRKLELDLDRRESRPVKDEAGKGKEEVVRWEEGKKWQTKLEKVKSTLREKERENESLSKQLSTLKDLYSRLEQEKASLLKKLKSRGLTVDQVVGIQTEEREAELLELKQRNRELEATIGNIRQQQAMTRDEAVDSLTQRNQVLEERLQMLELQDTVSRPSPKLSSSKTPRKIRSATFDISDNTQNIHQSLVVSPEAASDEEDHLEVSDLNMQIGTVEEEKSKHAEEKSLESGAEDSKNETKAARVDENIETLNEEEIGNVVLEGPKKAEKSLERQHSVDKEEEDKMADVSGVLGSETSRKEDEYTESKDRVCEEQREDTGGVGSPKVEAGKKKRHSRRRGFRHLKTSGRGTVTPSQRDHDVHKENLKLASENLELRFQLEQNGKDVPRLKEQVSDLKAMCSALKKDKTEVEKRLAHVRGSGSSGKTVPELEKTIGLMKKVVERVQRENESLKKSSGSAPGHQEKVRGLEQQCLQLKEEVEKLKSDSEAQLASKLEAKTKGLEKIVMENERLRRENKREAEEVERLRAAQTSLELTVERLESDLDQARTRLRSAPDHGTSSEGDQAKSKTSVISRMFANKMQELETQLSHKSSALSEVKEKLKESKQREEEEQRLVRRLEEQVELLKSLPSGAKTDSGLMKEFQALRLINSELQQELSDLKRQITDDKTETGKSTKDELRRLTSQLQSSESERSRLQKELRRFDETFFEELEDLKYNYNTELKRNILLEEQLRGLCERYGEELPNVSTS</sequence>
<evidence type="ECO:0000256" key="9">
    <source>
        <dbReference type="SAM" id="MobiDB-lite"/>
    </source>
</evidence>
<keyword evidence="6" id="KW-0206">Cytoskeleton</keyword>
<evidence type="ECO:0000256" key="6">
    <source>
        <dbReference type="ARBA" id="ARBA00023212"/>
    </source>
</evidence>
<dbReference type="PANTHER" id="PTHR18879:SF20">
    <property type="entry name" value="CENTROSOMAL PROTEIN OF 290 KDA"/>
    <property type="match status" value="1"/>
</dbReference>
<protein>
    <recommendedName>
        <fullName evidence="10">Centrosomal protein of 290kDa coiled-coil region domain-containing protein</fullName>
    </recommendedName>
</protein>
<keyword evidence="12" id="KW-1185">Reference proteome</keyword>
<feature type="coiled-coil region" evidence="8">
    <location>
        <begin position="101"/>
        <end position="166"/>
    </location>
</feature>
<feature type="compositionally biased region" description="Basic and acidic residues" evidence="9">
    <location>
        <begin position="1231"/>
        <end position="1261"/>
    </location>
</feature>
<keyword evidence="5 8" id="KW-0175">Coiled coil</keyword>
<feature type="region of interest" description="Disordered" evidence="9">
    <location>
        <begin position="1230"/>
        <end position="1375"/>
    </location>
</feature>
<comment type="subcellular location">
    <subcellularLocation>
        <location evidence="1">Cytoplasm</location>
        <location evidence="1">Cytoskeleton</location>
        <location evidence="1">Cilium basal body</location>
    </subcellularLocation>
    <subcellularLocation>
        <location evidence="2">Cytoplasm</location>
        <location evidence="2">Cytoskeleton</location>
        <location evidence="2">Microtubule organizing center</location>
        <location evidence="2">Centrosome</location>
    </subcellularLocation>
</comment>
<evidence type="ECO:0000256" key="8">
    <source>
        <dbReference type="SAM" id="Coils"/>
    </source>
</evidence>
<evidence type="ECO:0000313" key="12">
    <source>
        <dbReference type="Proteomes" id="UP001497482"/>
    </source>
</evidence>
<evidence type="ECO:0000313" key="11">
    <source>
        <dbReference type="EMBL" id="CAL1594750.1"/>
    </source>
</evidence>
<feature type="coiled-coil region" evidence="8">
    <location>
        <begin position="511"/>
        <end position="570"/>
    </location>
</feature>
<dbReference type="GO" id="GO:0035869">
    <property type="term" value="C:ciliary transition zone"/>
    <property type="evidence" value="ECO:0007669"/>
    <property type="project" value="TreeGrafter"/>
</dbReference>